<sequence length="538" mass="58398">MGVYDDNWNAGLTGVEAASVTSLSTAIAYSSPFLGAILADALLGDFWVIALGTSFLYIPGMILIALTTVPELLGETFNMTALRVGLTVLYPLGAGAIKSVVNIFGAKQFHPVLQSSMLSEYYVNFYMFINIGALVGGILIPIVAQHNVTVAYFIPVATMALVILVFVLGSSRYVKVQPNMQSLLSVGRVIGNSAGRCRSLNSNMSSNGGRFSDHMVQSVKQLLCIIPITALVVPFNIVYAQMSTTFIVQGTVMKNVSFIDASMMQNMDAISVLVFGALIGQVLYPFLERKGIRIATTHKFAMGTFCTVLSCVCTLVVEYQIHATYNRSGKKISILWQSFSYFLIGCGELFAISSAYEAAYKVAPKEQKALASAINLFFIGGIPNFICMALDEAVKPWFTDASGSGNIASLEAYASTNIINFWWLLIFIGLGGCLINVLPWTRNWVEGVEEMAQENLIAVESERRTKVTAAHGSDDWVNSNDNNEEDTDAEDYLVFSIEDLEDQGSDAATVGKENSSDASNKEPSIVSDVVVDSWENCE</sequence>
<feature type="transmembrane region" description="Helical" evidence="8">
    <location>
        <begin position="299"/>
        <end position="322"/>
    </location>
</feature>
<feature type="transmembrane region" description="Helical" evidence="8">
    <location>
        <begin position="368"/>
        <end position="386"/>
    </location>
</feature>
<feature type="transmembrane region" description="Helical" evidence="8">
    <location>
        <begin position="81"/>
        <end position="104"/>
    </location>
</feature>
<dbReference type="PANTHER" id="PTHR11654">
    <property type="entry name" value="OLIGOPEPTIDE TRANSPORTER-RELATED"/>
    <property type="match status" value="1"/>
</dbReference>
<dbReference type="EMBL" id="CAICTM010002793">
    <property type="protein sequence ID" value="CAB9530233.1"/>
    <property type="molecule type" value="Genomic_DNA"/>
</dbReference>
<evidence type="ECO:0000313" key="10">
    <source>
        <dbReference type="Proteomes" id="UP001153069"/>
    </source>
</evidence>
<dbReference type="AlphaFoldDB" id="A0A9N8I0N7"/>
<name>A0A9N8I0N7_9STRA</name>
<evidence type="ECO:0000256" key="6">
    <source>
        <dbReference type="RuleBase" id="RU003755"/>
    </source>
</evidence>
<dbReference type="GO" id="GO:0006857">
    <property type="term" value="P:oligopeptide transport"/>
    <property type="evidence" value="ECO:0007669"/>
    <property type="project" value="InterPro"/>
</dbReference>
<keyword evidence="5 8" id="KW-0472">Membrane</keyword>
<feature type="transmembrane region" description="Helical" evidence="8">
    <location>
        <begin position="20"/>
        <end position="39"/>
    </location>
</feature>
<evidence type="ECO:0000256" key="4">
    <source>
        <dbReference type="ARBA" id="ARBA00022989"/>
    </source>
</evidence>
<proteinExistence type="inferred from homology"/>
<dbReference type="OrthoDB" id="8904098at2759"/>
<feature type="transmembrane region" description="Helical" evidence="8">
    <location>
        <begin position="222"/>
        <end position="249"/>
    </location>
</feature>
<dbReference type="Pfam" id="PF00854">
    <property type="entry name" value="PTR2"/>
    <property type="match status" value="1"/>
</dbReference>
<keyword evidence="6" id="KW-0813">Transport</keyword>
<organism evidence="9 10">
    <name type="scientific">Seminavis robusta</name>
    <dbReference type="NCBI Taxonomy" id="568900"/>
    <lineage>
        <taxon>Eukaryota</taxon>
        <taxon>Sar</taxon>
        <taxon>Stramenopiles</taxon>
        <taxon>Ochrophyta</taxon>
        <taxon>Bacillariophyta</taxon>
        <taxon>Bacillariophyceae</taxon>
        <taxon>Bacillariophycidae</taxon>
        <taxon>Naviculales</taxon>
        <taxon>Naviculaceae</taxon>
        <taxon>Seminavis</taxon>
    </lineage>
</organism>
<gene>
    <name evidence="9" type="ORF">SEMRO_2795_G337320.1</name>
</gene>
<keyword evidence="4 8" id="KW-1133">Transmembrane helix</keyword>
<evidence type="ECO:0000256" key="5">
    <source>
        <dbReference type="ARBA" id="ARBA00023136"/>
    </source>
</evidence>
<evidence type="ECO:0000256" key="8">
    <source>
        <dbReference type="SAM" id="Phobius"/>
    </source>
</evidence>
<dbReference type="InterPro" id="IPR000109">
    <property type="entry name" value="POT_fam"/>
</dbReference>
<evidence type="ECO:0000256" key="2">
    <source>
        <dbReference type="ARBA" id="ARBA00005982"/>
    </source>
</evidence>
<feature type="region of interest" description="Disordered" evidence="7">
    <location>
        <begin position="505"/>
        <end position="538"/>
    </location>
</feature>
<comment type="subcellular location">
    <subcellularLocation>
        <location evidence="1 6">Membrane</location>
        <topology evidence="1 6">Multi-pass membrane protein</topology>
    </subcellularLocation>
</comment>
<feature type="transmembrane region" description="Helical" evidence="8">
    <location>
        <begin position="269"/>
        <end position="287"/>
    </location>
</feature>
<dbReference type="GO" id="GO:0022857">
    <property type="term" value="F:transmembrane transporter activity"/>
    <property type="evidence" value="ECO:0007669"/>
    <property type="project" value="InterPro"/>
</dbReference>
<protein>
    <submittedName>
        <fullName evidence="9">15 member 4</fullName>
    </submittedName>
</protein>
<dbReference type="Gene3D" id="1.20.1250.20">
    <property type="entry name" value="MFS general substrate transporter like domains"/>
    <property type="match status" value="1"/>
</dbReference>
<keyword evidence="10" id="KW-1185">Reference proteome</keyword>
<dbReference type="GO" id="GO:0016020">
    <property type="term" value="C:membrane"/>
    <property type="evidence" value="ECO:0007669"/>
    <property type="project" value="UniProtKB-SubCell"/>
</dbReference>
<feature type="transmembrane region" description="Helical" evidence="8">
    <location>
        <begin position="46"/>
        <end position="69"/>
    </location>
</feature>
<evidence type="ECO:0000256" key="3">
    <source>
        <dbReference type="ARBA" id="ARBA00022692"/>
    </source>
</evidence>
<dbReference type="PROSITE" id="PS01023">
    <property type="entry name" value="PTR2_2"/>
    <property type="match status" value="1"/>
</dbReference>
<feature type="transmembrane region" description="Helical" evidence="8">
    <location>
        <begin position="150"/>
        <end position="170"/>
    </location>
</feature>
<comment type="similarity">
    <text evidence="2 6">Belongs to the major facilitator superfamily. Proton-dependent oligopeptide transporter (POT/PTR) (TC 2.A.17) family.</text>
</comment>
<evidence type="ECO:0000256" key="1">
    <source>
        <dbReference type="ARBA" id="ARBA00004141"/>
    </source>
</evidence>
<reference evidence="9" key="1">
    <citation type="submission" date="2020-06" db="EMBL/GenBank/DDBJ databases">
        <authorList>
            <consortium name="Plant Systems Biology data submission"/>
        </authorList>
    </citation>
    <scope>NUCLEOTIDE SEQUENCE</scope>
    <source>
        <strain evidence="9">D6</strain>
    </source>
</reference>
<dbReference type="InterPro" id="IPR036259">
    <property type="entry name" value="MFS_trans_sf"/>
</dbReference>
<evidence type="ECO:0000313" key="9">
    <source>
        <dbReference type="EMBL" id="CAB9530233.1"/>
    </source>
</evidence>
<dbReference type="Proteomes" id="UP001153069">
    <property type="component" value="Unassembled WGS sequence"/>
</dbReference>
<keyword evidence="3 6" id="KW-0812">Transmembrane</keyword>
<feature type="transmembrane region" description="Helical" evidence="8">
    <location>
        <begin position="334"/>
        <end position="356"/>
    </location>
</feature>
<evidence type="ECO:0000256" key="7">
    <source>
        <dbReference type="SAM" id="MobiDB-lite"/>
    </source>
</evidence>
<feature type="compositionally biased region" description="Polar residues" evidence="7">
    <location>
        <begin position="512"/>
        <end position="522"/>
    </location>
</feature>
<feature type="transmembrane region" description="Helical" evidence="8">
    <location>
        <begin position="421"/>
        <end position="441"/>
    </location>
</feature>
<feature type="transmembrane region" description="Helical" evidence="8">
    <location>
        <begin position="125"/>
        <end position="144"/>
    </location>
</feature>
<dbReference type="InterPro" id="IPR018456">
    <property type="entry name" value="PTR2_symporter_CS"/>
</dbReference>
<comment type="caution">
    <text evidence="9">The sequence shown here is derived from an EMBL/GenBank/DDBJ whole genome shotgun (WGS) entry which is preliminary data.</text>
</comment>
<dbReference type="SUPFAM" id="SSF103473">
    <property type="entry name" value="MFS general substrate transporter"/>
    <property type="match status" value="1"/>
</dbReference>
<accession>A0A9N8I0N7</accession>